<evidence type="ECO:0000313" key="2">
    <source>
        <dbReference type="Proteomes" id="UP000001318"/>
    </source>
</evidence>
<keyword evidence="2" id="KW-1185">Reference proteome</keyword>
<dbReference type="Pfam" id="PF00702">
    <property type="entry name" value="Hydrolase"/>
    <property type="match status" value="1"/>
</dbReference>
<dbReference type="InterPro" id="IPR036412">
    <property type="entry name" value="HAD-like_sf"/>
</dbReference>
<accession>B0RG74</accession>
<dbReference type="KEGG" id="cms:CMS2278"/>
<dbReference type="HOGENOM" id="CLU_1308308_0_0_11"/>
<dbReference type="eggNOG" id="COG0560">
    <property type="taxonomic scope" value="Bacteria"/>
</dbReference>
<evidence type="ECO:0000313" key="1">
    <source>
        <dbReference type="EMBL" id="CAQ02365.1"/>
    </source>
</evidence>
<dbReference type="STRING" id="31964.CMS2278"/>
<dbReference type="EMBL" id="AM849034">
    <property type="protein sequence ID" value="CAQ02365.1"/>
    <property type="molecule type" value="Genomic_DNA"/>
</dbReference>
<dbReference type="InterPro" id="IPR023214">
    <property type="entry name" value="HAD_sf"/>
</dbReference>
<dbReference type="Gene3D" id="3.40.50.1000">
    <property type="entry name" value="HAD superfamily/HAD-like"/>
    <property type="match status" value="1"/>
</dbReference>
<dbReference type="Proteomes" id="UP000001318">
    <property type="component" value="Chromosome"/>
</dbReference>
<name>B0RG74_CLASE</name>
<reference evidence="1 2" key="1">
    <citation type="journal article" date="2008" name="J. Bacteriol.">
        <title>Genome of the actinomycete plant pathogen Clavibacter michiganensis subsp. sepedonicus suggests recent niche adaptation.</title>
        <authorList>
            <person name="Bentley S.D."/>
            <person name="Corton C."/>
            <person name="Brown S.E."/>
            <person name="Barron A."/>
            <person name="Clark L."/>
            <person name="Doggett J."/>
            <person name="Harris B."/>
            <person name="Ormond D."/>
            <person name="Quail M.A."/>
            <person name="May G."/>
            <person name="Francis D."/>
            <person name="Knudson D."/>
            <person name="Parkhill J."/>
            <person name="Ishimaru C.A."/>
        </authorList>
    </citation>
    <scope>NUCLEOTIDE SEQUENCE [LARGE SCALE GENOMIC DNA]</scope>
    <source>
        <strain evidence="2">ATCC 33113 / DSM 20744 / JCM 9667 / LMG 2889 / ICMP 2535 / C-1</strain>
    </source>
</reference>
<sequence length="210" mass="22441">MSGAITRLVVFDLDGTLMPGTTAAREISVVADVLAEIRSLESQYDAGLLDSLQFSVSALALWGDRFEEACREAAARAPRIGSMTRVLSDLVSMDIVTCLVTMAPLEFATLFASFDYVRASQYGLKIMGPGDKPGAVDAIRLDLGVASEEVVVVGDGASDIPLFIKFRRTIAMNAIPELSGIARHSYEGDDLREAIGLEVEQFAFQSGGGK</sequence>
<proteinExistence type="predicted"/>
<protein>
    <submittedName>
        <fullName evidence="1">Uncharacterized protein</fullName>
    </submittedName>
</protein>
<dbReference type="AlphaFoldDB" id="B0RG74"/>
<dbReference type="SUPFAM" id="SSF56784">
    <property type="entry name" value="HAD-like"/>
    <property type="match status" value="1"/>
</dbReference>
<organism evidence="1 2">
    <name type="scientific">Clavibacter sepedonicus</name>
    <name type="common">Clavibacter michiganensis subsp. sepedonicus</name>
    <dbReference type="NCBI Taxonomy" id="31964"/>
    <lineage>
        <taxon>Bacteria</taxon>
        <taxon>Bacillati</taxon>
        <taxon>Actinomycetota</taxon>
        <taxon>Actinomycetes</taxon>
        <taxon>Micrococcales</taxon>
        <taxon>Microbacteriaceae</taxon>
        <taxon>Clavibacter</taxon>
    </lineage>
</organism>
<gene>
    <name evidence="1" type="ordered locus">CMS2278</name>
</gene>